<dbReference type="InterPro" id="IPR010998">
    <property type="entry name" value="Integrase_recombinase_N"/>
</dbReference>
<feature type="domain" description="Tyr recombinase" evidence="6">
    <location>
        <begin position="119"/>
        <end position="301"/>
    </location>
</feature>
<accession>A0AAT9G7D2</accession>
<organism evidence="8">
    <name type="scientific">Candidatus Tisiphia endosymbiont of Sergentomyia squamirostris</name>
    <dbReference type="NCBI Taxonomy" id="3113639"/>
    <lineage>
        <taxon>Bacteria</taxon>
        <taxon>Pseudomonadati</taxon>
        <taxon>Pseudomonadota</taxon>
        <taxon>Alphaproteobacteria</taxon>
        <taxon>Rickettsiales</taxon>
        <taxon>Rickettsiaceae</taxon>
        <taxon>Rickettsieae</taxon>
        <taxon>Candidatus Tisiphia</taxon>
    </lineage>
</organism>
<dbReference type="EMBL" id="AP029170">
    <property type="protein sequence ID" value="BFD45698.1"/>
    <property type="molecule type" value="Genomic_DNA"/>
</dbReference>
<dbReference type="InterPro" id="IPR004107">
    <property type="entry name" value="Integrase_SAM-like_N"/>
</dbReference>
<keyword evidence="2" id="KW-0229">DNA integration</keyword>
<evidence type="ECO:0000256" key="4">
    <source>
        <dbReference type="ARBA" id="ARBA00023172"/>
    </source>
</evidence>
<dbReference type="InterPro" id="IPR050090">
    <property type="entry name" value="Tyrosine_recombinase_XerCD"/>
</dbReference>
<evidence type="ECO:0000259" key="7">
    <source>
        <dbReference type="PROSITE" id="PS51900"/>
    </source>
</evidence>
<name>A0AAT9G7D2_9RICK</name>
<dbReference type="GO" id="GO:0006310">
    <property type="term" value="P:DNA recombination"/>
    <property type="evidence" value="ECO:0007669"/>
    <property type="project" value="UniProtKB-KW"/>
</dbReference>
<evidence type="ECO:0000256" key="1">
    <source>
        <dbReference type="ARBA" id="ARBA00008857"/>
    </source>
</evidence>
<dbReference type="InterPro" id="IPR011010">
    <property type="entry name" value="DNA_brk_join_enz"/>
</dbReference>
<evidence type="ECO:0000313" key="8">
    <source>
        <dbReference type="EMBL" id="BFD45698.1"/>
    </source>
</evidence>
<dbReference type="InterPro" id="IPR013762">
    <property type="entry name" value="Integrase-like_cat_sf"/>
</dbReference>
<proteinExistence type="inferred from homology"/>
<comment type="similarity">
    <text evidence="1">Belongs to the 'phage' integrase family.</text>
</comment>
<dbReference type="PANTHER" id="PTHR30349">
    <property type="entry name" value="PHAGE INTEGRASE-RELATED"/>
    <property type="match status" value="1"/>
</dbReference>
<sequence length="314" mass="36479">MIQKKTQEVLELIDKWQKYLKLQKNCSEHTIISYKNDLEHFLNFMTHYNSEIITISSIRQVDIRLVRSWLSKRQQDNYLTASNSRSLSAIKNFYKYLEKTANITCHAIFSVKNPRKAKILPKSLSQSDAQLSIEHIDDFADLEWVELRNKALLVLIYAAGLRISEALSMTTSHLQNLDFIKITGKGKKERIIPWTPVARNLIEQYLSKLPYSIDEKDPIFRGKMGKKLQAPVFNRELIKLRRFYGLSEHLSAHSFRHSFATHLLENGAELRSIQELLGHKSLSTTQRYTKISLKHLENIYNNAHPISKSKGEVL</sequence>
<reference evidence="8" key="1">
    <citation type="submission" date="2024-01" db="EMBL/GenBank/DDBJ databases">
        <title>Sequencing the genomes of a sandfly, Sergentomyia squamirostris, and its two endosymbionts.</title>
        <authorList>
            <person name="Itokawa K."/>
            <person name="Sanjoba C."/>
        </authorList>
    </citation>
    <scope>NUCLEOTIDE SEQUENCE</scope>
    <source>
        <strain evidence="8">RiSSQ</strain>
    </source>
</reference>
<evidence type="ECO:0000256" key="5">
    <source>
        <dbReference type="PROSITE-ProRule" id="PRU01248"/>
    </source>
</evidence>
<keyword evidence="3 5" id="KW-0238">DNA-binding</keyword>
<dbReference type="SUPFAM" id="SSF56349">
    <property type="entry name" value="DNA breaking-rejoining enzymes"/>
    <property type="match status" value="1"/>
</dbReference>
<dbReference type="PROSITE" id="PS51900">
    <property type="entry name" value="CB"/>
    <property type="match status" value="1"/>
</dbReference>
<evidence type="ECO:0000256" key="2">
    <source>
        <dbReference type="ARBA" id="ARBA00022908"/>
    </source>
</evidence>
<dbReference type="GO" id="GO:0015074">
    <property type="term" value="P:DNA integration"/>
    <property type="evidence" value="ECO:0007669"/>
    <property type="project" value="UniProtKB-KW"/>
</dbReference>
<dbReference type="CDD" id="cd00798">
    <property type="entry name" value="INT_XerDC_C"/>
    <property type="match status" value="1"/>
</dbReference>
<gene>
    <name evidence="8" type="ORF">DMENIID0002_03440</name>
</gene>
<protein>
    <submittedName>
        <fullName evidence="8">Tyrosine recombinase XerC</fullName>
    </submittedName>
</protein>
<dbReference type="Pfam" id="PF02899">
    <property type="entry name" value="Phage_int_SAM_1"/>
    <property type="match status" value="1"/>
</dbReference>
<dbReference type="PROSITE" id="PS51898">
    <property type="entry name" value="TYR_RECOMBINASE"/>
    <property type="match status" value="1"/>
</dbReference>
<dbReference type="Gene3D" id="1.10.150.130">
    <property type="match status" value="1"/>
</dbReference>
<dbReference type="InterPro" id="IPR044068">
    <property type="entry name" value="CB"/>
</dbReference>
<dbReference type="InterPro" id="IPR002104">
    <property type="entry name" value="Integrase_catalytic"/>
</dbReference>
<feature type="domain" description="Core-binding (CB)" evidence="7">
    <location>
        <begin position="7"/>
        <end position="98"/>
    </location>
</feature>
<dbReference type="Pfam" id="PF00589">
    <property type="entry name" value="Phage_integrase"/>
    <property type="match status" value="1"/>
</dbReference>
<dbReference type="AlphaFoldDB" id="A0AAT9G7D2"/>
<keyword evidence="4" id="KW-0233">DNA recombination</keyword>
<dbReference type="PANTHER" id="PTHR30349:SF41">
    <property type="entry name" value="INTEGRASE_RECOMBINASE PROTEIN MJ0367-RELATED"/>
    <property type="match status" value="1"/>
</dbReference>
<dbReference type="Gene3D" id="1.10.443.10">
    <property type="entry name" value="Intergrase catalytic core"/>
    <property type="match status" value="1"/>
</dbReference>
<dbReference type="GO" id="GO:0003677">
    <property type="term" value="F:DNA binding"/>
    <property type="evidence" value="ECO:0007669"/>
    <property type="project" value="UniProtKB-UniRule"/>
</dbReference>
<evidence type="ECO:0000259" key="6">
    <source>
        <dbReference type="PROSITE" id="PS51898"/>
    </source>
</evidence>
<evidence type="ECO:0000256" key="3">
    <source>
        <dbReference type="ARBA" id="ARBA00023125"/>
    </source>
</evidence>